<dbReference type="InterPro" id="IPR036179">
    <property type="entry name" value="Ig-like_dom_sf"/>
</dbReference>
<protein>
    <recommendedName>
        <fullName evidence="1">Ig-like domain-containing protein</fullName>
    </recommendedName>
</protein>
<evidence type="ECO:0000259" key="1">
    <source>
        <dbReference type="PROSITE" id="PS50835"/>
    </source>
</evidence>
<name>A0A6J8DZ17_MYTCO</name>
<evidence type="ECO:0000313" key="2">
    <source>
        <dbReference type="EMBL" id="CAC5413096.1"/>
    </source>
</evidence>
<proteinExistence type="predicted"/>
<accession>A0A6J8DZ17</accession>
<dbReference type="InterPro" id="IPR013783">
    <property type="entry name" value="Ig-like_fold"/>
</dbReference>
<dbReference type="PROSITE" id="PS50835">
    <property type="entry name" value="IG_LIKE"/>
    <property type="match status" value="1"/>
</dbReference>
<dbReference type="OrthoDB" id="6156976at2759"/>
<dbReference type="Gene3D" id="2.60.40.10">
    <property type="entry name" value="Immunoglobulins"/>
    <property type="match status" value="1"/>
</dbReference>
<dbReference type="Proteomes" id="UP000507470">
    <property type="component" value="Unassembled WGS sequence"/>
</dbReference>
<keyword evidence="3" id="KW-1185">Reference proteome</keyword>
<reference evidence="2 3" key="1">
    <citation type="submission" date="2020-06" db="EMBL/GenBank/DDBJ databases">
        <authorList>
            <person name="Li R."/>
            <person name="Bekaert M."/>
        </authorList>
    </citation>
    <scope>NUCLEOTIDE SEQUENCE [LARGE SCALE GENOMIC DNA]</scope>
    <source>
        <strain evidence="3">wild</strain>
    </source>
</reference>
<dbReference type="SUPFAM" id="SSF48726">
    <property type="entry name" value="Immunoglobulin"/>
    <property type="match status" value="1"/>
</dbReference>
<sequence>MTQTFTVQFRNSPDLGVLFVHHDDKIKVLELWNRRNLSCGEWDSRKAYRNVYIDHVGLDCIKKLTVRIFKKDDKQLVLEYSNITSKKLEDYLRSKPDRATSDTWNDTRVPLPTDKYLVNEGNYEFRWLNQNGDRIFAALYYDSSADKFPKFYYSKEKEGAENTEPDTQDHSDMEDCHDIRVSFTVKIMLYHTLLSCCCLSSLFDSTKPASDQGWCQVNSGSEGNYEFRWLNQNGDRIFAALYYDSSADKFPKFYYSKKEEGGENTQPDKKDHSGMEDCHDIKVTFTVQSIAKCITDNVYNSIHLAKCPDLKPPTVTSIDTTYTIDIETDIAINCKHDANKDPVTKVEWLFKNTLNSYGVQYFINTELAKYGGSTVASPSLIIYNFMPEDIGKYT</sequence>
<feature type="domain" description="Ig-like" evidence="1">
    <location>
        <begin position="313"/>
        <end position="394"/>
    </location>
</feature>
<dbReference type="InterPro" id="IPR007110">
    <property type="entry name" value="Ig-like_dom"/>
</dbReference>
<dbReference type="EMBL" id="CACVKT020008121">
    <property type="protein sequence ID" value="CAC5413096.1"/>
    <property type="molecule type" value="Genomic_DNA"/>
</dbReference>
<organism evidence="2 3">
    <name type="scientific">Mytilus coruscus</name>
    <name type="common">Sea mussel</name>
    <dbReference type="NCBI Taxonomy" id="42192"/>
    <lineage>
        <taxon>Eukaryota</taxon>
        <taxon>Metazoa</taxon>
        <taxon>Spiralia</taxon>
        <taxon>Lophotrochozoa</taxon>
        <taxon>Mollusca</taxon>
        <taxon>Bivalvia</taxon>
        <taxon>Autobranchia</taxon>
        <taxon>Pteriomorphia</taxon>
        <taxon>Mytilida</taxon>
        <taxon>Mytiloidea</taxon>
        <taxon>Mytilidae</taxon>
        <taxon>Mytilinae</taxon>
        <taxon>Mytilus</taxon>
    </lineage>
</organism>
<gene>
    <name evidence="2" type="ORF">MCOR_46035</name>
</gene>
<evidence type="ECO:0000313" key="3">
    <source>
        <dbReference type="Proteomes" id="UP000507470"/>
    </source>
</evidence>
<dbReference type="AlphaFoldDB" id="A0A6J8DZ17"/>